<sequence length="107" mass="10912">MSKVLAVMIAGLFAAGAYAQNPTGTTPEQGNASNSKSQQRAETKKAGKPAGQVKAAAGDEAKTPEGGAIGADKAAASGEKRAETRDQRRRNKDGSIKRKSTQGGTPN</sequence>
<keyword evidence="2" id="KW-0732">Signal</keyword>
<feature type="chain" id="PRO_5025691018" description="Cell envelope biogenesis protein TolA" evidence="2">
    <location>
        <begin position="20"/>
        <end position="107"/>
    </location>
</feature>
<accession>A0A679JFJ4</accession>
<proteinExistence type="predicted"/>
<feature type="signal peptide" evidence="2">
    <location>
        <begin position="1"/>
        <end position="19"/>
    </location>
</feature>
<dbReference type="AlphaFoldDB" id="A0A679JFJ4"/>
<evidence type="ECO:0000256" key="2">
    <source>
        <dbReference type="SAM" id="SignalP"/>
    </source>
</evidence>
<evidence type="ECO:0000313" key="3">
    <source>
        <dbReference type="EMBL" id="CAA2104669.1"/>
    </source>
</evidence>
<protein>
    <recommendedName>
        <fullName evidence="4">Cell envelope biogenesis protein TolA</fullName>
    </recommendedName>
</protein>
<evidence type="ECO:0008006" key="4">
    <source>
        <dbReference type="Google" id="ProtNLM"/>
    </source>
</evidence>
<dbReference type="EMBL" id="LR743507">
    <property type="protein sequence ID" value="CAA2104669.1"/>
    <property type="molecule type" value="Genomic_DNA"/>
</dbReference>
<feature type="compositionally biased region" description="Polar residues" evidence="1">
    <location>
        <begin position="20"/>
        <end position="38"/>
    </location>
</feature>
<dbReference type="RefSeq" id="WP_339090487.1">
    <property type="nucleotide sequence ID" value="NZ_LR743507.1"/>
</dbReference>
<feature type="region of interest" description="Disordered" evidence="1">
    <location>
        <begin position="17"/>
        <end position="107"/>
    </location>
</feature>
<reference evidence="3" key="1">
    <citation type="submission" date="2019-12" db="EMBL/GenBank/DDBJ databases">
        <authorList>
            <person name="Cremers G."/>
        </authorList>
    </citation>
    <scope>NUCLEOTIDE SEQUENCE</scope>
    <source>
        <strain evidence="3">Vvax</strain>
    </source>
</reference>
<name>A0A679JFJ4_VARPD</name>
<gene>
    <name evidence="3" type="ORF">VVAX_02880</name>
</gene>
<organism evidence="3">
    <name type="scientific">Variovorax paradoxus</name>
    <dbReference type="NCBI Taxonomy" id="34073"/>
    <lineage>
        <taxon>Bacteria</taxon>
        <taxon>Pseudomonadati</taxon>
        <taxon>Pseudomonadota</taxon>
        <taxon>Betaproteobacteria</taxon>
        <taxon>Burkholderiales</taxon>
        <taxon>Comamonadaceae</taxon>
        <taxon>Variovorax</taxon>
    </lineage>
</organism>
<feature type="compositionally biased region" description="Basic and acidic residues" evidence="1">
    <location>
        <begin position="78"/>
        <end position="96"/>
    </location>
</feature>
<evidence type="ECO:0000256" key="1">
    <source>
        <dbReference type="SAM" id="MobiDB-lite"/>
    </source>
</evidence>